<organism evidence="2">
    <name type="scientific">freshwater metagenome</name>
    <dbReference type="NCBI Taxonomy" id="449393"/>
    <lineage>
        <taxon>unclassified sequences</taxon>
        <taxon>metagenomes</taxon>
        <taxon>ecological metagenomes</taxon>
    </lineage>
</organism>
<feature type="region of interest" description="Disordered" evidence="1">
    <location>
        <begin position="21"/>
        <end position="40"/>
    </location>
</feature>
<sequence length="40" mass="4310">MLSKPVITTVPLSIEVTRVIGTKTRRRNGTSTTKPSIRGG</sequence>
<reference evidence="2" key="1">
    <citation type="submission" date="2020-05" db="EMBL/GenBank/DDBJ databases">
        <authorList>
            <person name="Chiriac C."/>
            <person name="Salcher M."/>
            <person name="Ghai R."/>
            <person name="Kavagutti S V."/>
        </authorList>
    </citation>
    <scope>NUCLEOTIDE SEQUENCE</scope>
</reference>
<evidence type="ECO:0000256" key="1">
    <source>
        <dbReference type="SAM" id="MobiDB-lite"/>
    </source>
</evidence>
<evidence type="ECO:0000313" key="2">
    <source>
        <dbReference type="EMBL" id="CAB4996426.1"/>
    </source>
</evidence>
<gene>
    <name evidence="2" type="ORF">UFOPK4035_00519</name>
</gene>
<dbReference type="AlphaFoldDB" id="A0A6J7NTL9"/>
<protein>
    <submittedName>
        <fullName evidence="2">Unannotated protein</fullName>
    </submittedName>
</protein>
<name>A0A6J7NTL9_9ZZZZ</name>
<accession>A0A6J7NTL9</accession>
<proteinExistence type="predicted"/>
<feature type="compositionally biased region" description="Polar residues" evidence="1">
    <location>
        <begin position="29"/>
        <end position="40"/>
    </location>
</feature>
<dbReference type="EMBL" id="CAFBOX010000068">
    <property type="protein sequence ID" value="CAB4996426.1"/>
    <property type="molecule type" value="Genomic_DNA"/>
</dbReference>